<name>A0A0P1AA78_PLAHL</name>
<reference evidence="4" key="1">
    <citation type="submission" date="2014-09" db="EMBL/GenBank/DDBJ databases">
        <authorList>
            <person name="Sharma Rahul"/>
            <person name="Thines Marco"/>
        </authorList>
    </citation>
    <scope>NUCLEOTIDE SEQUENCE [LARGE SCALE GENOMIC DNA]</scope>
</reference>
<feature type="signal peptide" evidence="2">
    <location>
        <begin position="1"/>
        <end position="20"/>
    </location>
</feature>
<dbReference type="AlphaFoldDB" id="A0A0P1AA78"/>
<dbReference type="RefSeq" id="XP_024574037.1">
    <property type="nucleotide sequence ID" value="XM_024723018.2"/>
</dbReference>
<accession>A0A0P1AA78</accession>
<feature type="compositionally biased region" description="Polar residues" evidence="1">
    <location>
        <begin position="52"/>
        <end position="66"/>
    </location>
</feature>
<dbReference type="Proteomes" id="UP000054928">
    <property type="component" value="Unassembled WGS sequence"/>
</dbReference>
<protein>
    <recommendedName>
        <fullName evidence="5">RxLR-like protein</fullName>
    </recommendedName>
</protein>
<evidence type="ECO:0000313" key="3">
    <source>
        <dbReference type="EMBL" id="CEG37668.1"/>
    </source>
</evidence>
<dbReference type="GeneID" id="36410148"/>
<organism evidence="3 4">
    <name type="scientific">Plasmopara halstedii</name>
    <name type="common">Downy mildew of sunflower</name>
    <dbReference type="NCBI Taxonomy" id="4781"/>
    <lineage>
        <taxon>Eukaryota</taxon>
        <taxon>Sar</taxon>
        <taxon>Stramenopiles</taxon>
        <taxon>Oomycota</taxon>
        <taxon>Peronosporomycetes</taxon>
        <taxon>Peronosporales</taxon>
        <taxon>Peronosporaceae</taxon>
        <taxon>Plasmopara</taxon>
    </lineage>
</organism>
<feature type="chain" id="PRO_5006058504" description="RxLR-like protein" evidence="2">
    <location>
        <begin position="21"/>
        <end position="120"/>
    </location>
</feature>
<keyword evidence="4" id="KW-1185">Reference proteome</keyword>
<dbReference type="EMBL" id="CCYD01000290">
    <property type="protein sequence ID" value="CEG37668.1"/>
    <property type="molecule type" value="Genomic_DNA"/>
</dbReference>
<evidence type="ECO:0000313" key="4">
    <source>
        <dbReference type="Proteomes" id="UP000054928"/>
    </source>
</evidence>
<evidence type="ECO:0000256" key="2">
    <source>
        <dbReference type="SAM" id="SignalP"/>
    </source>
</evidence>
<feature type="region of interest" description="Disordered" evidence="1">
    <location>
        <begin position="100"/>
        <end position="120"/>
    </location>
</feature>
<keyword evidence="2" id="KW-0732">Signal</keyword>
<proteinExistence type="predicted"/>
<evidence type="ECO:0008006" key="5">
    <source>
        <dbReference type="Google" id="ProtNLM"/>
    </source>
</evidence>
<feature type="region of interest" description="Disordered" evidence="1">
    <location>
        <begin position="52"/>
        <end position="71"/>
    </location>
</feature>
<evidence type="ECO:0000256" key="1">
    <source>
        <dbReference type="SAM" id="MobiDB-lite"/>
    </source>
</evidence>
<sequence>MKPLILKRTVIICLVGVCDFFACDSSASQNEVPDTRSQFNMTATITHNSSTVPKKNYSLNDNNTEARTGPEVSLIRQMSKDLIDTGHFLESKIPIEHKLPESPLHGVTNTDIWRTEADKA</sequence>